<accession>A0A508WRE1</accession>
<sequence>MSERRIDDVIGSKELENRVVSVSAQPTDRHHAVDHDTEGEGVPVGSEEDGGSPEVVHTPETPQAPLYIYGGLLSPKPTPRRPVTAWCGEVLLGHGKDLGHLKACELIAQEPLAVFDANQK</sequence>
<organism evidence="2">
    <name type="scientific">Sinorhizobium medicae</name>
    <dbReference type="NCBI Taxonomy" id="110321"/>
    <lineage>
        <taxon>Bacteria</taxon>
        <taxon>Pseudomonadati</taxon>
        <taxon>Pseudomonadota</taxon>
        <taxon>Alphaproteobacteria</taxon>
        <taxon>Hyphomicrobiales</taxon>
        <taxon>Rhizobiaceae</taxon>
        <taxon>Sinorhizobium/Ensifer group</taxon>
        <taxon>Sinorhizobium</taxon>
    </lineage>
</organism>
<dbReference type="AlphaFoldDB" id="A0A508WRE1"/>
<feature type="compositionally biased region" description="Basic and acidic residues" evidence="1">
    <location>
        <begin position="27"/>
        <end position="38"/>
    </location>
</feature>
<name>A0A508WRE1_9HYPH</name>
<dbReference type="Proteomes" id="UP000507954">
    <property type="component" value="Unassembled WGS sequence"/>
</dbReference>
<protein>
    <submittedName>
        <fullName evidence="2">Uncharacterized protein</fullName>
    </submittedName>
</protein>
<feature type="compositionally biased region" description="Basic and acidic residues" evidence="1">
    <location>
        <begin position="1"/>
        <end position="17"/>
    </location>
</feature>
<evidence type="ECO:0000256" key="1">
    <source>
        <dbReference type="SAM" id="MobiDB-lite"/>
    </source>
</evidence>
<feature type="region of interest" description="Disordered" evidence="1">
    <location>
        <begin position="1"/>
        <end position="61"/>
    </location>
</feature>
<proteinExistence type="predicted"/>
<gene>
    <name evidence="2" type="ORF">EMEDMD4_1310054</name>
</gene>
<evidence type="ECO:0000313" key="2">
    <source>
        <dbReference type="EMBL" id="VTZ60060.1"/>
    </source>
</evidence>
<dbReference type="EMBL" id="CABFNB010000037">
    <property type="protein sequence ID" value="VTZ60060.1"/>
    <property type="molecule type" value="Genomic_DNA"/>
</dbReference>
<reference evidence="2" key="1">
    <citation type="submission" date="2019-06" db="EMBL/GenBank/DDBJ databases">
        <authorList>
            <person name="Le Quere A."/>
            <person name="Colella S."/>
        </authorList>
    </citation>
    <scope>NUCLEOTIDE SEQUENCE</scope>
    <source>
        <strain evidence="2">EmedicaeMD41</strain>
    </source>
</reference>